<feature type="transmembrane region" description="Helical" evidence="6">
    <location>
        <begin position="90"/>
        <end position="109"/>
    </location>
</feature>
<reference evidence="7" key="2">
    <citation type="submission" date="2025-09" db="UniProtKB">
        <authorList>
            <consortium name="Ensembl"/>
        </authorList>
    </citation>
    <scope>IDENTIFICATION</scope>
</reference>
<dbReference type="AlphaFoldDB" id="A0A3Q3X9D6"/>
<sequence length="206" mass="23007">IHTFWLMLIRGCKIMKMCVCLSAQGNFGGRCMLYGHVNYSESLIGVQSATPPSLCHFVSAISVLVAVMCFLLSLYWLYTFCIDREVTRAPVWMNVIVVMSCAFLFFLLISGCVLKVGRDALCSSVINNVPNMTSCESAQTREWASPLKGGRFYNNLQKAETAVWVNFFFWLIIGALVILQRCQIYGSKPVTAAETEPFFNPPAGQQ</sequence>
<dbReference type="Ensembl" id="ENSMMOT00000019142.1">
    <property type="protein sequence ID" value="ENSMMOP00000018834.1"/>
    <property type="gene ID" value="ENSMMOG00000014253.1"/>
</dbReference>
<keyword evidence="4 6" id="KW-0472">Membrane</keyword>
<evidence type="ECO:0000256" key="1">
    <source>
        <dbReference type="ARBA" id="ARBA00004141"/>
    </source>
</evidence>
<evidence type="ECO:0000256" key="6">
    <source>
        <dbReference type="SAM" id="Phobius"/>
    </source>
</evidence>
<keyword evidence="2 6" id="KW-0812">Transmembrane</keyword>
<dbReference type="Proteomes" id="UP000261620">
    <property type="component" value="Unplaced"/>
</dbReference>
<protein>
    <recommendedName>
        <fullName evidence="9">Transmembrane protein 179B</fullName>
    </recommendedName>
</protein>
<evidence type="ECO:0000256" key="5">
    <source>
        <dbReference type="ARBA" id="ARBA00093776"/>
    </source>
</evidence>
<evidence type="ECO:0000313" key="8">
    <source>
        <dbReference type="Proteomes" id="UP000261620"/>
    </source>
</evidence>
<name>A0A3Q3X9D6_MOLML</name>
<dbReference type="Pfam" id="PF26158">
    <property type="entry name" value="Claudin_TMEM179-179B"/>
    <property type="match status" value="1"/>
</dbReference>
<evidence type="ECO:0000256" key="2">
    <source>
        <dbReference type="ARBA" id="ARBA00022692"/>
    </source>
</evidence>
<proteinExistence type="inferred from homology"/>
<feature type="transmembrane region" description="Helical" evidence="6">
    <location>
        <begin position="57"/>
        <end position="78"/>
    </location>
</feature>
<reference evidence="7" key="1">
    <citation type="submission" date="2025-08" db="UniProtKB">
        <authorList>
            <consortium name="Ensembl"/>
        </authorList>
    </citation>
    <scope>IDENTIFICATION</scope>
</reference>
<accession>A0A3Q3X9D6</accession>
<keyword evidence="3 6" id="KW-1133">Transmembrane helix</keyword>
<dbReference type="InterPro" id="IPR029776">
    <property type="entry name" value="TMEM179B"/>
</dbReference>
<comment type="subcellular location">
    <subcellularLocation>
        <location evidence="1">Membrane</location>
        <topology evidence="1">Multi-pass membrane protein</topology>
    </subcellularLocation>
</comment>
<dbReference type="InterPro" id="IPR059010">
    <property type="entry name" value="TMEM179-179B"/>
</dbReference>
<dbReference type="PANTHER" id="PTHR31056:SF1">
    <property type="entry name" value="TRANSMEMBRANE PROTEIN 179B"/>
    <property type="match status" value="1"/>
</dbReference>
<evidence type="ECO:0000256" key="3">
    <source>
        <dbReference type="ARBA" id="ARBA00022989"/>
    </source>
</evidence>
<comment type="similarity">
    <text evidence="5">Belongs to the TMEM179 family.</text>
</comment>
<feature type="transmembrane region" description="Helical" evidence="6">
    <location>
        <begin position="161"/>
        <end position="179"/>
    </location>
</feature>
<keyword evidence="8" id="KW-1185">Reference proteome</keyword>
<evidence type="ECO:0000313" key="7">
    <source>
        <dbReference type="Ensembl" id="ENSMMOP00000018834.1"/>
    </source>
</evidence>
<organism evidence="7 8">
    <name type="scientific">Mola mola</name>
    <name type="common">Ocean sunfish</name>
    <name type="synonym">Tetraodon mola</name>
    <dbReference type="NCBI Taxonomy" id="94237"/>
    <lineage>
        <taxon>Eukaryota</taxon>
        <taxon>Metazoa</taxon>
        <taxon>Chordata</taxon>
        <taxon>Craniata</taxon>
        <taxon>Vertebrata</taxon>
        <taxon>Euteleostomi</taxon>
        <taxon>Actinopterygii</taxon>
        <taxon>Neopterygii</taxon>
        <taxon>Teleostei</taxon>
        <taxon>Neoteleostei</taxon>
        <taxon>Acanthomorphata</taxon>
        <taxon>Eupercaria</taxon>
        <taxon>Tetraodontiformes</taxon>
        <taxon>Molidae</taxon>
        <taxon>Mola</taxon>
    </lineage>
</organism>
<evidence type="ECO:0000256" key="4">
    <source>
        <dbReference type="ARBA" id="ARBA00023136"/>
    </source>
</evidence>
<evidence type="ECO:0008006" key="9">
    <source>
        <dbReference type="Google" id="ProtNLM"/>
    </source>
</evidence>
<dbReference type="PANTHER" id="PTHR31056">
    <property type="entry name" value="TRANSMEMBRANE PROTEIN 179B"/>
    <property type="match status" value="1"/>
</dbReference>